<protein>
    <recommendedName>
        <fullName evidence="4">3'(2'),5'-bisphosphate nucleotidase CysQ</fullName>
    </recommendedName>
</protein>
<keyword evidence="3" id="KW-1185">Reference proteome</keyword>
<dbReference type="Gene3D" id="3.40.190.80">
    <property type="match status" value="1"/>
</dbReference>
<dbReference type="EMBL" id="JAMCCK010000090">
    <property type="protein sequence ID" value="MCL3998885.1"/>
    <property type="molecule type" value="Genomic_DNA"/>
</dbReference>
<feature type="non-terminal residue" evidence="2">
    <location>
        <position position="1"/>
    </location>
</feature>
<gene>
    <name evidence="2" type="ORF">M4438_36245</name>
</gene>
<dbReference type="Proteomes" id="UP001202052">
    <property type="component" value="Unassembled WGS sequence"/>
</dbReference>
<dbReference type="SUPFAM" id="SSF56655">
    <property type="entry name" value="Carbohydrate phosphatase"/>
    <property type="match status" value="1"/>
</dbReference>
<proteinExistence type="predicted"/>
<evidence type="ECO:0000313" key="2">
    <source>
        <dbReference type="EMBL" id="MCL3998885.1"/>
    </source>
</evidence>
<evidence type="ECO:0000256" key="1">
    <source>
        <dbReference type="SAM" id="MobiDB-lite"/>
    </source>
</evidence>
<name>A0ABT0P592_9ACTN</name>
<sequence>FPVQSIVNLPAHHVRVSIEGPARTVTGDIDQLPAFAEDTVLTRPDEVGAARRILAGRPVEVVPTASVMLTLIALGRARAAAHLPAGHDTATPWDYAGAALAVHTSGGTVRAPDGRDLAHSRRPAAHAGWLATNQPPRPAELAPLMHPPQHPTECHP</sequence>
<comment type="caution">
    <text evidence="2">The sequence shown here is derived from an EMBL/GenBank/DDBJ whole genome shotgun (WGS) entry which is preliminary data.</text>
</comment>
<accession>A0ABT0P592</accession>
<evidence type="ECO:0008006" key="4">
    <source>
        <dbReference type="Google" id="ProtNLM"/>
    </source>
</evidence>
<organism evidence="2 3">
    <name type="scientific">Streptomyces lavenduligriseus</name>
    <dbReference type="NCBI Taxonomy" id="67315"/>
    <lineage>
        <taxon>Bacteria</taxon>
        <taxon>Bacillati</taxon>
        <taxon>Actinomycetota</taxon>
        <taxon>Actinomycetes</taxon>
        <taxon>Kitasatosporales</taxon>
        <taxon>Streptomycetaceae</taxon>
        <taxon>Streptomyces</taxon>
    </lineage>
</organism>
<feature type="region of interest" description="Disordered" evidence="1">
    <location>
        <begin position="129"/>
        <end position="156"/>
    </location>
</feature>
<evidence type="ECO:0000313" key="3">
    <source>
        <dbReference type="Proteomes" id="UP001202052"/>
    </source>
</evidence>
<reference evidence="2 3" key="1">
    <citation type="submission" date="2022-05" db="EMBL/GenBank/DDBJ databases">
        <title>Genome Resource of Streptomyces lavenduligriseus GA1-1, a Strain with Broad-Spectrum Antifungal Activity against Phytopathogenic Fungi.</title>
        <authorList>
            <person name="Qi D."/>
        </authorList>
    </citation>
    <scope>NUCLEOTIDE SEQUENCE [LARGE SCALE GENOMIC DNA]</scope>
    <source>
        <strain evidence="2 3">GA1-1</strain>
    </source>
</reference>